<organism evidence="2 3">
    <name type="scientific">Sclerotinia borealis (strain F-4128)</name>
    <dbReference type="NCBI Taxonomy" id="1432307"/>
    <lineage>
        <taxon>Eukaryota</taxon>
        <taxon>Fungi</taxon>
        <taxon>Dikarya</taxon>
        <taxon>Ascomycota</taxon>
        <taxon>Pezizomycotina</taxon>
        <taxon>Leotiomycetes</taxon>
        <taxon>Helotiales</taxon>
        <taxon>Sclerotiniaceae</taxon>
        <taxon>Sclerotinia</taxon>
    </lineage>
</organism>
<dbReference type="STRING" id="1432307.W9C8A2"/>
<dbReference type="AlphaFoldDB" id="W9C8A2"/>
<evidence type="ECO:0000313" key="3">
    <source>
        <dbReference type="Proteomes" id="UP000019487"/>
    </source>
</evidence>
<dbReference type="Proteomes" id="UP000019487">
    <property type="component" value="Unassembled WGS sequence"/>
</dbReference>
<dbReference type="EMBL" id="AYSA01000427">
    <property type="protein sequence ID" value="ESZ92081.1"/>
    <property type="molecule type" value="Genomic_DNA"/>
</dbReference>
<sequence length="279" mass="32193">MDWDDLFGYKNKSSHRSSSSLITENRENEAKPSEGREMRGNMKNEDHDNVENAGEAIERPKPRVRLPIVTKGIINPVAIAQLQDELEDTKKELDRLRATRVPSKDEIILPKKMTLPKLMEMCPAVGDQILAKMDQKLSDARKEYEDKVKQLTDQHRDNFSRGSADSREMASKIYNAERKLRELGEIAKTRPNAPVGEVWTRIQDGTYDRSKGQVDEPKDFYKSEPSPEWHNSRLTTPDLMSSGNPFRYNRWANSDDRKREHDDPAQPEFGKDVKRLRTA</sequence>
<keyword evidence="3" id="KW-1185">Reference proteome</keyword>
<comment type="caution">
    <text evidence="2">The sequence shown here is derived from an EMBL/GenBank/DDBJ whole genome shotgun (WGS) entry which is preliminary data.</text>
</comment>
<gene>
    <name evidence="2" type="ORF">SBOR_7538</name>
</gene>
<proteinExistence type="predicted"/>
<protein>
    <submittedName>
        <fullName evidence="2">Uncharacterized protein</fullName>
    </submittedName>
</protein>
<evidence type="ECO:0000256" key="1">
    <source>
        <dbReference type="SAM" id="MobiDB-lite"/>
    </source>
</evidence>
<dbReference type="OrthoDB" id="3526780at2759"/>
<feature type="compositionally biased region" description="Basic and acidic residues" evidence="1">
    <location>
        <begin position="253"/>
        <end position="279"/>
    </location>
</feature>
<evidence type="ECO:0000313" key="2">
    <source>
        <dbReference type="EMBL" id="ESZ92081.1"/>
    </source>
</evidence>
<feature type="region of interest" description="Disordered" evidence="1">
    <location>
        <begin position="197"/>
        <end position="279"/>
    </location>
</feature>
<feature type="compositionally biased region" description="Basic and acidic residues" evidence="1">
    <location>
        <begin position="24"/>
        <end position="58"/>
    </location>
</feature>
<feature type="region of interest" description="Disordered" evidence="1">
    <location>
        <begin position="1"/>
        <end position="58"/>
    </location>
</feature>
<accession>W9C8A2</accession>
<reference evidence="2 3" key="1">
    <citation type="journal article" date="2014" name="Genome Announc.">
        <title>Draft genome sequence of Sclerotinia borealis, a psychrophilic plant pathogenic fungus.</title>
        <authorList>
            <person name="Mardanov A.V."/>
            <person name="Beletsky A.V."/>
            <person name="Kadnikov V.V."/>
            <person name="Ignatov A.N."/>
            <person name="Ravin N.V."/>
        </authorList>
    </citation>
    <scope>NUCLEOTIDE SEQUENCE [LARGE SCALE GENOMIC DNA]</scope>
    <source>
        <strain evidence="3">F-4157</strain>
    </source>
</reference>
<feature type="compositionally biased region" description="Polar residues" evidence="1">
    <location>
        <begin position="232"/>
        <end position="244"/>
    </location>
</feature>
<name>W9C8A2_SCLBF</name>
<dbReference type="HOGENOM" id="CLU_998052_0_0_1"/>
<feature type="compositionally biased region" description="Basic and acidic residues" evidence="1">
    <location>
        <begin position="206"/>
        <end position="231"/>
    </location>
</feature>